<evidence type="ECO:0000313" key="6">
    <source>
        <dbReference type="EMBL" id="NXJ01287.1"/>
    </source>
</evidence>
<evidence type="ECO:0000256" key="3">
    <source>
        <dbReference type="ARBA" id="ARBA00022744"/>
    </source>
</evidence>
<evidence type="ECO:0000256" key="1">
    <source>
        <dbReference type="ARBA" id="ARBA00008702"/>
    </source>
</evidence>
<evidence type="ECO:0000256" key="5">
    <source>
        <dbReference type="RuleBase" id="RU364002"/>
    </source>
</evidence>
<organism evidence="6 7">
    <name type="scientific">Psophia crepitans</name>
    <name type="common">common trumpeter</name>
    <dbReference type="NCBI Taxonomy" id="54359"/>
    <lineage>
        <taxon>Eukaryota</taxon>
        <taxon>Metazoa</taxon>
        <taxon>Chordata</taxon>
        <taxon>Craniata</taxon>
        <taxon>Vertebrata</taxon>
        <taxon>Euteleostomi</taxon>
        <taxon>Archelosauria</taxon>
        <taxon>Archosauria</taxon>
        <taxon>Dinosauria</taxon>
        <taxon>Saurischia</taxon>
        <taxon>Theropoda</taxon>
        <taxon>Coelurosauria</taxon>
        <taxon>Aves</taxon>
        <taxon>Neognathae</taxon>
        <taxon>Neoaves</taxon>
        <taxon>Gruiformes</taxon>
        <taxon>Psophiidae</taxon>
        <taxon>Psophia</taxon>
    </lineage>
</organism>
<dbReference type="Pfam" id="PF02422">
    <property type="entry name" value="Keratin"/>
    <property type="match status" value="1"/>
</dbReference>
<evidence type="ECO:0000313" key="7">
    <source>
        <dbReference type="Proteomes" id="UP000587472"/>
    </source>
</evidence>
<dbReference type="InterPro" id="IPR003461">
    <property type="entry name" value="Keratin"/>
</dbReference>
<comment type="caution">
    <text evidence="6">The sequence shown here is derived from an EMBL/GenBank/DDBJ whole genome shotgun (WGS) entry which is preliminary data.</text>
</comment>
<dbReference type="PANTHER" id="PTHR31203">
    <property type="entry name" value="BETA-KERATIN-RELATED PROTEIN-RELATED"/>
    <property type="match status" value="1"/>
</dbReference>
<keyword evidence="3 5" id="KW-0416">Keratin</keyword>
<keyword evidence="7" id="KW-1185">Reference proteome</keyword>
<comment type="subunit">
    <text evidence="2 5">The avian keratins (F-ker, S-ker, C-ker and B-ker) are a complex mixture of very similar polypeptides.</text>
</comment>
<evidence type="ECO:0000256" key="4">
    <source>
        <dbReference type="ARBA" id="ARBA00022990"/>
    </source>
</evidence>
<dbReference type="AlphaFoldDB" id="A0A7K9XXB2"/>
<protein>
    <recommendedName>
        <fullName evidence="5">Keratin</fullName>
    </recommendedName>
</protein>
<dbReference type="Proteomes" id="UP000587472">
    <property type="component" value="Unassembled WGS sequence"/>
</dbReference>
<accession>A0A7K9XXB2</accession>
<proteinExistence type="inferred from homology"/>
<reference evidence="6 7" key="1">
    <citation type="submission" date="2019-09" db="EMBL/GenBank/DDBJ databases">
        <title>Bird 10,000 Genomes (B10K) Project - Family phase.</title>
        <authorList>
            <person name="Zhang G."/>
        </authorList>
    </citation>
    <scope>NUCLEOTIDE SEQUENCE [LARGE SCALE GENOMIC DNA]</scope>
    <source>
        <strain evidence="6">B10K-DU-001-60</strain>
        <tissue evidence="6">Muscle</tissue>
    </source>
</reference>
<dbReference type="PANTHER" id="PTHR31203:SF1">
    <property type="entry name" value="BETA-KERATIN-RELATED PROTEIN-RELATED"/>
    <property type="match status" value="1"/>
</dbReference>
<dbReference type="GO" id="GO:0005200">
    <property type="term" value="F:structural constituent of cytoskeleton"/>
    <property type="evidence" value="ECO:0007669"/>
    <property type="project" value="InterPro"/>
</dbReference>
<feature type="non-terminal residue" evidence="6">
    <location>
        <position position="1"/>
    </location>
</feature>
<evidence type="ECO:0000256" key="2">
    <source>
        <dbReference type="ARBA" id="ARBA00011806"/>
    </source>
</evidence>
<dbReference type="EMBL" id="VWZZ01007371">
    <property type="protein sequence ID" value="NXJ01287.1"/>
    <property type="molecule type" value="Genomic_DNA"/>
</dbReference>
<gene>
    <name evidence="6" type="primary">Krf1_4</name>
    <name evidence="6" type="ORF">PSOCRE_R05946</name>
</gene>
<name>A0A7K9XXB2_9GRUI</name>
<keyword evidence="4" id="KW-0007">Acetylation</keyword>
<sequence>QACYNQCQPCQPCSPTPLANTCNEPCVRQCQNSILIQPSPMVVTLPGPILSSFPQSTAVCSSISTVVGSILSCDRVPIISGGFDLSGISRHYRGRRCFLC</sequence>
<dbReference type="GO" id="GO:0005882">
    <property type="term" value="C:intermediate filament"/>
    <property type="evidence" value="ECO:0007669"/>
    <property type="project" value="UniProtKB-KW"/>
</dbReference>
<comment type="similarity">
    <text evidence="1 5">Belongs to the avian keratin family.</text>
</comment>
<feature type="non-terminal residue" evidence="6">
    <location>
        <position position="100"/>
    </location>
</feature>